<protein>
    <submittedName>
        <fullName evidence="1">Uncharacterized protein</fullName>
    </submittedName>
</protein>
<sequence length="68" mass="7129">MYTKAINSRQFLSVPAVAAFVAAGLDAFVLAVRPSFASPAPLAAPPPASPSTFALSLPPWLHVELLRL</sequence>
<organism evidence="1 2">
    <name type="scientific">Piedraia hortae CBS 480.64</name>
    <dbReference type="NCBI Taxonomy" id="1314780"/>
    <lineage>
        <taxon>Eukaryota</taxon>
        <taxon>Fungi</taxon>
        <taxon>Dikarya</taxon>
        <taxon>Ascomycota</taxon>
        <taxon>Pezizomycotina</taxon>
        <taxon>Dothideomycetes</taxon>
        <taxon>Dothideomycetidae</taxon>
        <taxon>Capnodiales</taxon>
        <taxon>Piedraiaceae</taxon>
        <taxon>Piedraia</taxon>
    </lineage>
</organism>
<gene>
    <name evidence="1" type="ORF">K470DRAFT_260847</name>
</gene>
<evidence type="ECO:0000313" key="2">
    <source>
        <dbReference type="Proteomes" id="UP000799421"/>
    </source>
</evidence>
<reference evidence="1" key="1">
    <citation type="journal article" date="2020" name="Stud. Mycol.">
        <title>101 Dothideomycetes genomes: a test case for predicting lifestyles and emergence of pathogens.</title>
        <authorList>
            <person name="Haridas S."/>
            <person name="Albert R."/>
            <person name="Binder M."/>
            <person name="Bloem J."/>
            <person name="Labutti K."/>
            <person name="Salamov A."/>
            <person name="Andreopoulos B."/>
            <person name="Baker S."/>
            <person name="Barry K."/>
            <person name="Bills G."/>
            <person name="Bluhm B."/>
            <person name="Cannon C."/>
            <person name="Castanera R."/>
            <person name="Culley D."/>
            <person name="Daum C."/>
            <person name="Ezra D."/>
            <person name="Gonzalez J."/>
            <person name="Henrissat B."/>
            <person name="Kuo A."/>
            <person name="Liang C."/>
            <person name="Lipzen A."/>
            <person name="Lutzoni F."/>
            <person name="Magnuson J."/>
            <person name="Mondo S."/>
            <person name="Nolan M."/>
            <person name="Ohm R."/>
            <person name="Pangilinan J."/>
            <person name="Park H.-J."/>
            <person name="Ramirez L."/>
            <person name="Alfaro M."/>
            <person name="Sun H."/>
            <person name="Tritt A."/>
            <person name="Yoshinaga Y."/>
            <person name="Zwiers L.-H."/>
            <person name="Turgeon B."/>
            <person name="Goodwin S."/>
            <person name="Spatafora J."/>
            <person name="Crous P."/>
            <person name="Grigoriev I."/>
        </authorList>
    </citation>
    <scope>NUCLEOTIDE SEQUENCE</scope>
    <source>
        <strain evidence="1">CBS 480.64</strain>
    </source>
</reference>
<evidence type="ECO:0000313" key="1">
    <source>
        <dbReference type="EMBL" id="KAF2857411.1"/>
    </source>
</evidence>
<accession>A0A6A7BQ26</accession>
<dbReference type="AlphaFoldDB" id="A0A6A7BQ26"/>
<dbReference type="EMBL" id="MU006045">
    <property type="protein sequence ID" value="KAF2857411.1"/>
    <property type="molecule type" value="Genomic_DNA"/>
</dbReference>
<keyword evidence="2" id="KW-1185">Reference proteome</keyword>
<dbReference type="Proteomes" id="UP000799421">
    <property type="component" value="Unassembled WGS sequence"/>
</dbReference>
<proteinExistence type="predicted"/>
<name>A0A6A7BQ26_9PEZI</name>